<comment type="catalytic activity">
    <reaction evidence="10">
        <text>carboxynorspermidine + H(+) = norspermidine + CO2</text>
        <dbReference type="Rhea" id="RHEA:34099"/>
        <dbReference type="ChEBI" id="CHEBI:15378"/>
        <dbReference type="ChEBI" id="CHEBI:16526"/>
        <dbReference type="ChEBI" id="CHEBI:57920"/>
        <dbReference type="ChEBI" id="CHEBI:65070"/>
        <dbReference type="EC" id="4.1.1.96"/>
    </reaction>
</comment>
<dbReference type="AlphaFoldDB" id="A0A7K1KPV8"/>
<evidence type="ECO:0000256" key="2">
    <source>
        <dbReference type="ARBA" id="ARBA00012259"/>
    </source>
</evidence>
<evidence type="ECO:0000256" key="3">
    <source>
        <dbReference type="ARBA" id="ARBA00013633"/>
    </source>
</evidence>
<dbReference type="InterPro" id="IPR005730">
    <property type="entry name" value="Nsp_de-COase"/>
</dbReference>
<sequence length="396" mass="43643">MNGRREYRFDPAGVETPCFVVDEGLLGDNLATLASVRRRAGCKVLLALKCFAMHSAFPLAAASLDGVCASSPHEARLGREEFAPHCANGPGEVHTFAAGYSEADIRDLCRTSDHIVFNSFAQLDRFRPLVRELAKTDGRDIELALRINPEHSEGATPIYDPCAPGSRLGIRRAHFDPANLDGVTGLHWHNLCEQDADCLERTVAAVEASFADILPRMRYVNFGGGHHITRPGYDVDLLVRIVTRFKEKWGVEVYLEPGEAVALNAGYLVATVLDVVRADMDIVIMDSAVPCHMPDVIEMPYRPHIVGSGEPGDKAWTCRIGGPSCLAGDVAGEYSFDRPLVPGDRLVFTDMAIYSMVKTNTFNGIQLPSIRLYRPESGEMCTIRRFGYQDFKNRLS</sequence>
<dbReference type="GO" id="GO:0009089">
    <property type="term" value="P:lysine biosynthetic process via diaminopimelate"/>
    <property type="evidence" value="ECO:0007669"/>
    <property type="project" value="TreeGrafter"/>
</dbReference>
<evidence type="ECO:0000259" key="12">
    <source>
        <dbReference type="Pfam" id="PF00278"/>
    </source>
</evidence>
<proteinExistence type="inferred from homology"/>
<evidence type="ECO:0000256" key="9">
    <source>
        <dbReference type="ARBA" id="ARBA00047351"/>
    </source>
</evidence>
<dbReference type="Gene3D" id="2.40.37.10">
    <property type="entry name" value="Lyase, Ornithine Decarboxylase, Chain A, domain 1"/>
    <property type="match status" value="1"/>
</dbReference>
<reference evidence="13 14" key="1">
    <citation type="submission" date="2019-11" db="EMBL/GenBank/DDBJ databases">
        <title>Pseudodesulfovibrio alkaliphilus, sp. nov., an alkaliphilic sulfate-reducing bacteria from mud volcano of Taman peninsula, Russia.</title>
        <authorList>
            <person name="Frolova A."/>
            <person name="Merkel A.Y."/>
            <person name="Slobodkin A.I."/>
        </authorList>
    </citation>
    <scope>NUCLEOTIDE SEQUENCE [LARGE SCALE GENOMIC DNA]</scope>
    <source>
        <strain evidence="13 14">F-1</strain>
    </source>
</reference>
<evidence type="ECO:0000313" key="13">
    <source>
        <dbReference type="EMBL" id="MUM77911.1"/>
    </source>
</evidence>
<comment type="similarity">
    <text evidence="8">Belongs to the Orn/Lys/Arg decarboxylase class-II family. NspC subfamily.</text>
</comment>
<dbReference type="SUPFAM" id="SSF51419">
    <property type="entry name" value="PLP-binding barrel"/>
    <property type="match status" value="1"/>
</dbReference>
<dbReference type="RefSeq" id="WP_367614072.1">
    <property type="nucleotide sequence ID" value="NZ_WODC01000005.1"/>
</dbReference>
<dbReference type="InterPro" id="IPR022643">
    <property type="entry name" value="De-COase2_C"/>
</dbReference>
<gene>
    <name evidence="13" type="primary">nspC</name>
    <name evidence="13" type="ORF">GKC30_09725</name>
</gene>
<dbReference type="GO" id="GO:0045312">
    <property type="term" value="P:nor-spermidine biosynthetic process"/>
    <property type="evidence" value="ECO:0007669"/>
    <property type="project" value="InterPro"/>
</dbReference>
<dbReference type="GO" id="GO:0008836">
    <property type="term" value="F:diaminopimelate decarboxylase activity"/>
    <property type="evidence" value="ECO:0007669"/>
    <property type="project" value="TreeGrafter"/>
</dbReference>
<keyword evidence="5" id="KW-0663">Pyridoxal phosphate</keyword>
<evidence type="ECO:0000256" key="6">
    <source>
        <dbReference type="ARBA" id="ARBA00023066"/>
    </source>
</evidence>
<keyword evidence="14" id="KW-1185">Reference proteome</keyword>
<dbReference type="InterPro" id="IPR009006">
    <property type="entry name" value="Ala_racemase/Decarboxylase_C"/>
</dbReference>
<dbReference type="Pfam" id="PF00278">
    <property type="entry name" value="Orn_DAP_Arg_deC"/>
    <property type="match status" value="1"/>
</dbReference>
<protein>
    <recommendedName>
        <fullName evidence="3">Carboxynorspermidine/carboxyspermidine decarboxylase</fullName>
        <ecNumber evidence="2">4.1.1.96</ecNumber>
    </recommendedName>
</protein>
<evidence type="ECO:0000256" key="8">
    <source>
        <dbReference type="ARBA" id="ARBA00025802"/>
    </source>
</evidence>
<dbReference type="CDD" id="cd06829">
    <property type="entry name" value="PLPDE_III_CANSDC"/>
    <property type="match status" value="1"/>
</dbReference>
<dbReference type="NCBIfam" id="TIGR01047">
    <property type="entry name" value="nspC"/>
    <property type="match status" value="1"/>
</dbReference>
<evidence type="ECO:0000256" key="5">
    <source>
        <dbReference type="ARBA" id="ARBA00022898"/>
    </source>
</evidence>
<comment type="caution">
    <text evidence="13">The sequence shown here is derived from an EMBL/GenBank/DDBJ whole genome shotgun (WGS) entry which is preliminary data.</text>
</comment>
<feature type="domain" description="Orn/DAP/Arg decarboxylase 2 C-terminal" evidence="12">
    <location>
        <begin position="70"/>
        <end position="351"/>
    </location>
</feature>
<name>A0A7K1KPV8_9BACT</name>
<accession>A0A7K1KPV8</accession>
<dbReference type="SUPFAM" id="SSF50621">
    <property type="entry name" value="Alanine racemase C-terminal domain-like"/>
    <property type="match status" value="1"/>
</dbReference>
<feature type="binding site" evidence="11">
    <location>
        <position position="259"/>
    </location>
    <ligand>
        <name>substrate</name>
    </ligand>
</feature>
<dbReference type="Gene3D" id="3.20.20.10">
    <property type="entry name" value="Alanine racemase"/>
    <property type="match status" value="1"/>
</dbReference>
<comment type="catalytic activity">
    <reaction evidence="9">
        <text>carboxyspermidine + H(+) = spermidine + CO2</text>
        <dbReference type="Rhea" id="RHEA:34095"/>
        <dbReference type="ChEBI" id="CHEBI:15378"/>
        <dbReference type="ChEBI" id="CHEBI:16526"/>
        <dbReference type="ChEBI" id="CHEBI:57834"/>
        <dbReference type="ChEBI" id="CHEBI:65072"/>
        <dbReference type="EC" id="4.1.1.96"/>
    </reaction>
</comment>
<organism evidence="13 14">
    <name type="scientific">Pseudodesulfovibrio alkaliphilus</name>
    <dbReference type="NCBI Taxonomy" id="2661613"/>
    <lineage>
        <taxon>Bacteria</taxon>
        <taxon>Pseudomonadati</taxon>
        <taxon>Thermodesulfobacteriota</taxon>
        <taxon>Desulfovibrionia</taxon>
        <taxon>Desulfovibrionales</taxon>
        <taxon>Desulfovibrionaceae</taxon>
    </lineage>
</organism>
<evidence type="ECO:0000313" key="14">
    <source>
        <dbReference type="Proteomes" id="UP000461162"/>
    </source>
</evidence>
<keyword evidence="6" id="KW-0745">Spermidine biosynthesis</keyword>
<evidence type="ECO:0000256" key="7">
    <source>
        <dbReference type="ARBA" id="ARBA00023239"/>
    </source>
</evidence>
<dbReference type="PIRSF" id="PIRSF038941">
    <property type="entry name" value="NspC"/>
    <property type="match status" value="1"/>
</dbReference>
<comment type="cofactor">
    <cofactor evidence="1">
        <name>pyridoxal 5'-phosphate</name>
        <dbReference type="ChEBI" id="CHEBI:597326"/>
    </cofactor>
</comment>
<evidence type="ECO:0000256" key="10">
    <source>
        <dbReference type="ARBA" id="ARBA00047389"/>
    </source>
</evidence>
<dbReference type="EC" id="4.1.1.96" evidence="2"/>
<evidence type="ECO:0000256" key="11">
    <source>
        <dbReference type="PIRSR" id="PIRSR038941-1"/>
    </source>
</evidence>
<dbReference type="GO" id="GO:0008295">
    <property type="term" value="P:spermidine biosynthetic process"/>
    <property type="evidence" value="ECO:0007669"/>
    <property type="project" value="UniProtKB-KW"/>
</dbReference>
<keyword evidence="7 13" id="KW-0456">Lyase</keyword>
<evidence type="ECO:0000256" key="1">
    <source>
        <dbReference type="ARBA" id="ARBA00001933"/>
    </source>
</evidence>
<keyword evidence="4" id="KW-0210">Decarboxylase</keyword>
<dbReference type="InterPro" id="IPR029066">
    <property type="entry name" value="PLP-binding_barrel"/>
</dbReference>
<dbReference type="Proteomes" id="UP000461162">
    <property type="component" value="Unassembled WGS sequence"/>
</dbReference>
<dbReference type="PANTHER" id="PTHR43727:SF1">
    <property type="entry name" value="CARBOXYNORSPERMIDINE_CARBOXYSPERMIDINE DECARBOXYLASE"/>
    <property type="match status" value="1"/>
</dbReference>
<dbReference type="EMBL" id="WODC01000005">
    <property type="protein sequence ID" value="MUM77911.1"/>
    <property type="molecule type" value="Genomic_DNA"/>
</dbReference>
<dbReference type="PANTHER" id="PTHR43727">
    <property type="entry name" value="DIAMINOPIMELATE DECARBOXYLASE"/>
    <property type="match status" value="1"/>
</dbReference>
<feature type="binding site" evidence="11">
    <location>
        <position position="295"/>
    </location>
    <ligand>
        <name>substrate</name>
    </ligand>
</feature>
<evidence type="ECO:0000256" key="4">
    <source>
        <dbReference type="ARBA" id="ARBA00022793"/>
    </source>
</evidence>